<dbReference type="InterPro" id="IPR001930">
    <property type="entry name" value="Peptidase_M1"/>
</dbReference>
<keyword evidence="13" id="KW-0732">Signal</keyword>
<evidence type="ECO:0000256" key="11">
    <source>
        <dbReference type="PIRSR" id="PIRSR634016-4"/>
    </source>
</evidence>
<evidence type="ECO:0000256" key="1">
    <source>
        <dbReference type="ARBA" id="ARBA00004609"/>
    </source>
</evidence>
<dbReference type="Pfam" id="PF11838">
    <property type="entry name" value="ERAP1_C"/>
    <property type="match status" value="1"/>
</dbReference>
<keyword evidence="6 12" id="KW-0378">Hydrolase</keyword>
<comment type="subcellular location">
    <subcellularLocation>
        <location evidence="1">Cell membrane</location>
        <topology evidence="1">Lipid-anchor</topology>
        <topology evidence="1">GPI-anchor</topology>
    </subcellularLocation>
</comment>
<dbReference type="Gene3D" id="2.60.40.1730">
    <property type="entry name" value="tricorn interacting facor f3 domain"/>
    <property type="match status" value="1"/>
</dbReference>
<evidence type="ECO:0000256" key="2">
    <source>
        <dbReference type="ARBA" id="ARBA00010136"/>
    </source>
</evidence>
<evidence type="ECO:0000256" key="5">
    <source>
        <dbReference type="ARBA" id="ARBA00022723"/>
    </source>
</evidence>
<keyword evidence="8 12" id="KW-0482">Metalloprotease</keyword>
<dbReference type="Gene3D" id="1.10.390.10">
    <property type="entry name" value="Neutral Protease Domain 2"/>
    <property type="match status" value="1"/>
</dbReference>
<dbReference type="KEGG" id="dpx:DAPPUDRAFT_305735"/>
<evidence type="ECO:0000259" key="15">
    <source>
        <dbReference type="Pfam" id="PF11838"/>
    </source>
</evidence>
<gene>
    <name evidence="17" type="ORF">DAPPUDRAFT_305735</name>
</gene>
<evidence type="ECO:0000256" key="13">
    <source>
        <dbReference type="SAM" id="SignalP"/>
    </source>
</evidence>
<dbReference type="CDD" id="cd09601">
    <property type="entry name" value="M1_APN-Q_like"/>
    <property type="match status" value="1"/>
</dbReference>
<dbReference type="Proteomes" id="UP000000305">
    <property type="component" value="Unassembled WGS sequence"/>
</dbReference>
<keyword evidence="4 12" id="KW-0645">Protease</keyword>
<dbReference type="GO" id="GO:0006508">
    <property type="term" value="P:proteolysis"/>
    <property type="evidence" value="ECO:0000318"/>
    <property type="project" value="GO_Central"/>
</dbReference>
<evidence type="ECO:0000313" key="18">
    <source>
        <dbReference type="Proteomes" id="UP000000305"/>
    </source>
</evidence>
<dbReference type="GO" id="GO:0008270">
    <property type="term" value="F:zinc ion binding"/>
    <property type="evidence" value="ECO:0007669"/>
    <property type="project" value="UniProtKB-UniRule"/>
</dbReference>
<dbReference type="Pfam" id="PF01433">
    <property type="entry name" value="Peptidase_M1"/>
    <property type="match status" value="1"/>
</dbReference>
<evidence type="ECO:0000256" key="3">
    <source>
        <dbReference type="ARBA" id="ARBA00022438"/>
    </source>
</evidence>
<feature type="binding site" evidence="10">
    <location>
        <position position="361"/>
    </location>
    <ligand>
        <name>Zn(2+)</name>
        <dbReference type="ChEBI" id="CHEBI:29105"/>
        <note>catalytic</note>
    </ligand>
</feature>
<dbReference type="EC" id="3.4.11.-" evidence="12"/>
<dbReference type="SUPFAM" id="SSF55486">
    <property type="entry name" value="Metalloproteases ('zincins'), catalytic domain"/>
    <property type="match status" value="1"/>
</dbReference>
<dbReference type="GO" id="GO:0043171">
    <property type="term" value="P:peptide catabolic process"/>
    <property type="evidence" value="ECO:0000318"/>
    <property type="project" value="GO_Central"/>
</dbReference>
<dbReference type="InterPro" id="IPR045357">
    <property type="entry name" value="Aminopeptidase_N-like_N"/>
</dbReference>
<dbReference type="EMBL" id="GL732526">
    <property type="protein sequence ID" value="EFX88203.1"/>
    <property type="molecule type" value="Genomic_DNA"/>
</dbReference>
<dbReference type="FunFam" id="2.60.40.1910:FF:000020">
    <property type="entry name" value="Peptidase family m1 protein, putative"/>
    <property type="match status" value="1"/>
</dbReference>
<dbReference type="STRING" id="6669.E9FXZ6"/>
<feature type="domain" description="Peptidase M1 membrane alanine aminopeptidase" evidence="14">
    <location>
        <begin position="286"/>
        <end position="511"/>
    </location>
</feature>
<dbReference type="PhylomeDB" id="E9FXZ6"/>
<evidence type="ECO:0000256" key="9">
    <source>
        <dbReference type="PIRSR" id="PIRSR634016-1"/>
    </source>
</evidence>
<comment type="cofactor">
    <cofactor evidence="10 12">
        <name>Zn(2+)</name>
        <dbReference type="ChEBI" id="CHEBI:29105"/>
    </cofactor>
    <text evidence="10 12">Binds 1 zinc ion per subunit.</text>
</comment>
<keyword evidence="18" id="KW-1185">Reference proteome</keyword>
<dbReference type="InterPro" id="IPR027268">
    <property type="entry name" value="Peptidase_M4/M1_CTD_sf"/>
</dbReference>
<keyword evidence="7 10" id="KW-0862">Zinc</keyword>
<dbReference type="GO" id="GO:0070006">
    <property type="term" value="F:metalloaminopeptidase activity"/>
    <property type="evidence" value="ECO:0000318"/>
    <property type="project" value="GO_Central"/>
</dbReference>
<evidence type="ECO:0000256" key="8">
    <source>
        <dbReference type="ARBA" id="ARBA00023049"/>
    </source>
</evidence>
<dbReference type="PANTHER" id="PTHR11533">
    <property type="entry name" value="PROTEASE M1 ZINC METALLOPROTEASE"/>
    <property type="match status" value="1"/>
</dbReference>
<keyword evidence="5 10" id="KW-0479">Metal-binding</keyword>
<evidence type="ECO:0000313" key="17">
    <source>
        <dbReference type="EMBL" id="EFX88203.1"/>
    </source>
</evidence>
<comment type="similarity">
    <text evidence="2 12">Belongs to the peptidase M1 family.</text>
</comment>
<dbReference type="FunFam" id="1.25.50.20:FF:000024">
    <property type="entry name" value="Aminopeptidase"/>
    <property type="match status" value="1"/>
</dbReference>
<reference evidence="17 18" key="1">
    <citation type="journal article" date="2011" name="Science">
        <title>The ecoresponsive genome of Daphnia pulex.</title>
        <authorList>
            <person name="Colbourne J.K."/>
            <person name="Pfrender M.E."/>
            <person name="Gilbert D."/>
            <person name="Thomas W.K."/>
            <person name="Tucker A."/>
            <person name="Oakley T.H."/>
            <person name="Tokishita S."/>
            <person name="Aerts A."/>
            <person name="Arnold G.J."/>
            <person name="Basu M.K."/>
            <person name="Bauer D.J."/>
            <person name="Caceres C.E."/>
            <person name="Carmel L."/>
            <person name="Casola C."/>
            <person name="Choi J.H."/>
            <person name="Detter J.C."/>
            <person name="Dong Q."/>
            <person name="Dusheyko S."/>
            <person name="Eads B.D."/>
            <person name="Frohlich T."/>
            <person name="Geiler-Samerotte K.A."/>
            <person name="Gerlach D."/>
            <person name="Hatcher P."/>
            <person name="Jogdeo S."/>
            <person name="Krijgsveld J."/>
            <person name="Kriventseva E.V."/>
            <person name="Kultz D."/>
            <person name="Laforsch C."/>
            <person name="Lindquist E."/>
            <person name="Lopez J."/>
            <person name="Manak J.R."/>
            <person name="Muller J."/>
            <person name="Pangilinan J."/>
            <person name="Patwardhan R.P."/>
            <person name="Pitluck S."/>
            <person name="Pritham E.J."/>
            <person name="Rechtsteiner A."/>
            <person name="Rho M."/>
            <person name="Rogozin I.B."/>
            <person name="Sakarya O."/>
            <person name="Salamov A."/>
            <person name="Schaack S."/>
            <person name="Shapiro H."/>
            <person name="Shiga Y."/>
            <person name="Skalitzky C."/>
            <person name="Smith Z."/>
            <person name="Souvorov A."/>
            <person name="Sung W."/>
            <person name="Tang Z."/>
            <person name="Tsuchiya D."/>
            <person name="Tu H."/>
            <person name="Vos H."/>
            <person name="Wang M."/>
            <person name="Wolf Y.I."/>
            <person name="Yamagata H."/>
            <person name="Yamada T."/>
            <person name="Ye Y."/>
            <person name="Shaw J.R."/>
            <person name="Andrews J."/>
            <person name="Crease T.J."/>
            <person name="Tang H."/>
            <person name="Lucas S.M."/>
            <person name="Robertson H.M."/>
            <person name="Bork P."/>
            <person name="Koonin E.V."/>
            <person name="Zdobnov E.M."/>
            <person name="Grigoriev I.V."/>
            <person name="Lynch M."/>
            <person name="Boore J.L."/>
        </authorList>
    </citation>
    <scope>NUCLEOTIDE SEQUENCE [LARGE SCALE GENOMIC DNA]</scope>
</reference>
<feature type="binding site" evidence="10">
    <location>
        <position position="357"/>
    </location>
    <ligand>
        <name>Zn(2+)</name>
        <dbReference type="ChEBI" id="CHEBI:29105"/>
        <note>catalytic</note>
    </ligand>
</feature>
<dbReference type="GO" id="GO:0005886">
    <property type="term" value="C:plasma membrane"/>
    <property type="evidence" value="ECO:0007669"/>
    <property type="project" value="UniProtKB-SubCell"/>
</dbReference>
<evidence type="ECO:0000256" key="6">
    <source>
        <dbReference type="ARBA" id="ARBA00022801"/>
    </source>
</evidence>
<dbReference type="HOGENOM" id="CLU_003705_2_0_1"/>
<evidence type="ECO:0000259" key="14">
    <source>
        <dbReference type="Pfam" id="PF01433"/>
    </source>
</evidence>
<feature type="domain" description="Aminopeptidase N-like N-terminal" evidence="16">
    <location>
        <begin position="27"/>
        <end position="245"/>
    </location>
</feature>
<dbReference type="OrthoDB" id="6332741at2759"/>
<evidence type="ECO:0000256" key="10">
    <source>
        <dbReference type="PIRSR" id="PIRSR634016-3"/>
    </source>
</evidence>
<organism evidence="17 18">
    <name type="scientific">Daphnia pulex</name>
    <name type="common">Water flea</name>
    <dbReference type="NCBI Taxonomy" id="6669"/>
    <lineage>
        <taxon>Eukaryota</taxon>
        <taxon>Metazoa</taxon>
        <taxon>Ecdysozoa</taxon>
        <taxon>Arthropoda</taxon>
        <taxon>Crustacea</taxon>
        <taxon>Branchiopoda</taxon>
        <taxon>Diplostraca</taxon>
        <taxon>Cladocera</taxon>
        <taxon>Anomopoda</taxon>
        <taxon>Daphniidae</taxon>
        <taxon>Daphnia</taxon>
    </lineage>
</organism>
<dbReference type="FunFam" id="1.10.390.10:FF:000013">
    <property type="entry name" value="Aminopeptidase N"/>
    <property type="match status" value="1"/>
</dbReference>
<feature type="signal peptide" evidence="13">
    <location>
        <begin position="1"/>
        <end position="18"/>
    </location>
</feature>
<evidence type="ECO:0000256" key="7">
    <source>
        <dbReference type="ARBA" id="ARBA00022833"/>
    </source>
</evidence>
<keyword evidence="3 12" id="KW-0031">Aminopeptidase</keyword>
<dbReference type="InParanoid" id="E9FXZ6"/>
<dbReference type="eggNOG" id="KOG1046">
    <property type="taxonomic scope" value="Eukaryota"/>
</dbReference>
<accession>E9FXZ6</accession>
<name>E9FXZ6_DAPPU</name>
<evidence type="ECO:0000259" key="16">
    <source>
        <dbReference type="Pfam" id="PF17900"/>
    </source>
</evidence>
<feature type="domain" description="ERAP1-like C-terminal" evidence="15">
    <location>
        <begin position="609"/>
        <end position="928"/>
    </location>
</feature>
<dbReference type="InterPro" id="IPR024571">
    <property type="entry name" value="ERAP1-like_C_dom"/>
</dbReference>
<feature type="active site" description="Proton acceptor" evidence="9">
    <location>
        <position position="358"/>
    </location>
</feature>
<dbReference type="PRINTS" id="PR00756">
    <property type="entry name" value="ALADIPTASE"/>
</dbReference>
<dbReference type="Pfam" id="PF17900">
    <property type="entry name" value="Peptidase_M1_N"/>
    <property type="match status" value="1"/>
</dbReference>
<dbReference type="Gene3D" id="2.60.40.1910">
    <property type="match status" value="1"/>
</dbReference>
<feature type="binding site" evidence="10">
    <location>
        <position position="380"/>
    </location>
    <ligand>
        <name>Zn(2+)</name>
        <dbReference type="ChEBI" id="CHEBI:29105"/>
        <note>catalytic</note>
    </ligand>
</feature>
<dbReference type="InterPro" id="IPR034016">
    <property type="entry name" value="M1_APN-typ"/>
</dbReference>
<proteinExistence type="inferred from homology"/>
<sequence>MRFLDIVTLFLLANLSDGQRMGSFVRPVHYDLAFLPIISGGAPRLCGHVFIDLEPTTTTNLVTLHGADITIIDVSVEQVFLVGKSNSSHSKDRFLQLEDLCFSGLFELVNEAHTVIQEEPEKQQLNIILKETLIKEKRYRLGLFYVAKVNDDSRGFFRANYRNDHTSCCIQGWFGGTQMEPSSARKVLPCFDEPGFKTTYAISIGHDKAMTALSNMPETDTRPMENTRDWRWTSFSRSPPMPTYLLALFVTDYDKVERIYKVCNNRTVKMRFWGQPNQLPHLRQSIDVVPDMLHYMEKYVGQPFTLPKIDFIAAPTQLDFEAMENWGLILFRENRLFFKEGIDGEGDRFQVVQTMAHELAHQFFGNLVTCDWWSDIAFYEGMCGIFEIELTKHAMPNLTFRAEMSQVSAIRSAMKIEEHIQAASVIREVEKIEDTEMMFDPITYNKGSGLLLMLRNFVGHDHFRNAVVTFMERYQFQSVNSQKFMEILDEEVHRNREFGRGMNVTKIMNSWTTQDAYPIVRCTRMSDGRRIRLSQLPHPVLRNITTDEHANRLWWIPISMTDASRPDFSQQGKYPRVWLTPERPTLEIPYFPPASRHHGQETGEEENTWILLNGEFSGYTRVLYDDRNWRLISRQLVLNHTVIPQVTRAQLIDDAFTLALAELMDYQVVLELIEYLTMVNDEFVRSTAQFHLRWMKERTRQNGSLAELFDDYMEKLKFERSDIEESNENNNLIRSGGFDPFDGAGCLQWSEGVCVDKIFRLFQAQMDGTISPEGKRAMTENLERNWCLVMRYGGKDEWKWAWRMSVNDVWSSQRSKILSAMSCSQDQGRLKQLLSRVFHPTIQQTSRDSFVMIEKMADNPLARPMVLNFIKTNWERLGRHFKRSGDNLKLLTSASKYLSTSEELNEMSQFVADLEKRDKKLDRSVTAGILDDIRANIRWAEKHSEQVYSVLEARRVTGRTKNRSTEA</sequence>
<dbReference type="Gene3D" id="1.25.50.20">
    <property type="match status" value="1"/>
</dbReference>
<feature type="chain" id="PRO_5003240441" description="Aminopeptidase" evidence="13">
    <location>
        <begin position="19"/>
        <end position="967"/>
    </location>
</feature>
<feature type="site" description="Transition state stabilizer" evidence="11">
    <location>
        <position position="444"/>
    </location>
</feature>
<dbReference type="InterPro" id="IPR050344">
    <property type="entry name" value="Peptidase_M1_aminopeptidases"/>
</dbReference>
<dbReference type="PANTHER" id="PTHR11533:SF294">
    <property type="entry name" value="THYROTROPIN-RELEASING HORMONE-DEGRADING ECTOENZYME"/>
    <property type="match status" value="1"/>
</dbReference>
<dbReference type="SUPFAM" id="SSF63737">
    <property type="entry name" value="Leukotriene A4 hydrolase N-terminal domain"/>
    <property type="match status" value="1"/>
</dbReference>
<dbReference type="AlphaFoldDB" id="E9FXZ6"/>
<dbReference type="GO" id="GO:0005615">
    <property type="term" value="C:extracellular space"/>
    <property type="evidence" value="ECO:0000318"/>
    <property type="project" value="GO_Central"/>
</dbReference>
<evidence type="ECO:0000256" key="12">
    <source>
        <dbReference type="RuleBase" id="RU364040"/>
    </source>
</evidence>
<dbReference type="InterPro" id="IPR014782">
    <property type="entry name" value="Peptidase_M1_dom"/>
</dbReference>
<dbReference type="InterPro" id="IPR042097">
    <property type="entry name" value="Aminopeptidase_N-like_N_sf"/>
</dbReference>
<evidence type="ECO:0000256" key="4">
    <source>
        <dbReference type="ARBA" id="ARBA00022670"/>
    </source>
</evidence>
<protein>
    <recommendedName>
        <fullName evidence="12">Aminopeptidase</fullName>
        <ecNumber evidence="12">3.4.11.-</ecNumber>
    </recommendedName>
</protein>